<dbReference type="KEGG" id="bcai:K788_0001507"/>
<accession>A0A0N7JVT9</accession>
<gene>
    <name evidence="3" type="ORF">K788_0001507</name>
</gene>
<dbReference type="Pfam" id="PF07506">
    <property type="entry name" value="RepB"/>
    <property type="match status" value="1"/>
</dbReference>
<sequence length="301" mass="33144">MNSLTTTSIIDIPLDRIRIINPRGRGKKQHAAIVESIASVGLKRPITVTPHEKPDSDTSYDLVCGQGRIEAVRLLGHTSIPARLVNTDVSGCLEMGLVENVARRNHAPIELLRDVGAMVKSGQPLPEVAAKVGLSISYLQSILTLLEQGEERLVAAVERGRVPIGLAISIARSTDTELQLALADAYADGTLKARQLAVIRRIIDQRLKNRGCHNSRKHPSTGRSDYSPEKLRKLYVRESERQQLLIKKADMVHAHLAVIVSTLRELLSDKAFVELLHQENLASMPRVLADRISGENSHESN</sequence>
<feature type="compositionally biased region" description="Basic residues" evidence="1">
    <location>
        <begin position="210"/>
        <end position="220"/>
    </location>
</feature>
<dbReference type="PANTHER" id="PTHR33375">
    <property type="entry name" value="CHROMOSOME-PARTITIONING PROTEIN PARB-RELATED"/>
    <property type="match status" value="1"/>
</dbReference>
<geneLocation type="plasmid" evidence="4"/>
<dbReference type="InterPro" id="IPR050336">
    <property type="entry name" value="Chromosome_partition/occlusion"/>
</dbReference>
<feature type="region of interest" description="Disordered" evidence="1">
    <location>
        <begin position="210"/>
        <end position="229"/>
    </location>
</feature>
<dbReference type="AlphaFoldDB" id="A0A0N7JVT9"/>
<dbReference type="GO" id="GO:0007059">
    <property type="term" value="P:chromosome segregation"/>
    <property type="evidence" value="ECO:0007669"/>
    <property type="project" value="TreeGrafter"/>
</dbReference>
<dbReference type="SUPFAM" id="SSF109709">
    <property type="entry name" value="KorB DNA-binding domain-like"/>
    <property type="match status" value="1"/>
</dbReference>
<dbReference type="Gene3D" id="1.10.10.2830">
    <property type="match status" value="1"/>
</dbReference>
<dbReference type="Pfam" id="PF02195">
    <property type="entry name" value="ParB_N"/>
    <property type="match status" value="1"/>
</dbReference>
<organism evidence="3 4">
    <name type="scientific">Paraburkholderia caribensis MBA4</name>
    <dbReference type="NCBI Taxonomy" id="1323664"/>
    <lineage>
        <taxon>Bacteria</taxon>
        <taxon>Pseudomonadati</taxon>
        <taxon>Pseudomonadota</taxon>
        <taxon>Betaproteobacteria</taxon>
        <taxon>Burkholderiales</taxon>
        <taxon>Burkholderiaceae</taxon>
        <taxon>Paraburkholderia</taxon>
    </lineage>
</organism>
<dbReference type="SUPFAM" id="SSF110849">
    <property type="entry name" value="ParB/Sulfiredoxin"/>
    <property type="match status" value="1"/>
</dbReference>
<dbReference type="InterPro" id="IPR011111">
    <property type="entry name" value="Plasmid_RepB"/>
</dbReference>
<evidence type="ECO:0000256" key="1">
    <source>
        <dbReference type="SAM" id="MobiDB-lite"/>
    </source>
</evidence>
<dbReference type="Gene3D" id="3.90.1530.30">
    <property type="match status" value="1"/>
</dbReference>
<dbReference type="Proteomes" id="UP000019146">
    <property type="component" value="Plasmid unnamed"/>
</dbReference>
<dbReference type="InterPro" id="IPR003115">
    <property type="entry name" value="ParB_N"/>
</dbReference>
<evidence type="ECO:0000313" key="3">
    <source>
        <dbReference type="EMBL" id="ALL70141.1"/>
    </source>
</evidence>
<dbReference type="InterPro" id="IPR036086">
    <property type="entry name" value="ParB/Sulfiredoxin_sf"/>
</dbReference>
<keyword evidence="3" id="KW-0614">Plasmid</keyword>
<proteinExistence type="predicted"/>
<evidence type="ECO:0000259" key="2">
    <source>
        <dbReference type="SMART" id="SM00470"/>
    </source>
</evidence>
<dbReference type="EMBL" id="CP012748">
    <property type="protein sequence ID" value="ALL70141.1"/>
    <property type="molecule type" value="Genomic_DNA"/>
</dbReference>
<dbReference type="GeneID" id="69973638"/>
<dbReference type="PANTHER" id="PTHR33375:SF1">
    <property type="entry name" value="CHROMOSOME-PARTITIONING PROTEIN PARB-RELATED"/>
    <property type="match status" value="1"/>
</dbReference>
<dbReference type="CDD" id="cd16411">
    <property type="entry name" value="ParB_N_like"/>
    <property type="match status" value="1"/>
</dbReference>
<dbReference type="RefSeq" id="WP_035994767.1">
    <property type="nucleotide sequence ID" value="NZ_CP012748.1"/>
</dbReference>
<reference evidence="3 4" key="1">
    <citation type="journal article" date="2014" name="Genome Announc.">
        <title>Draft Genome Sequence of the Haloacid-Degrading Burkholderia caribensis Strain MBA4.</title>
        <authorList>
            <person name="Pan Y."/>
            <person name="Kong K.F."/>
            <person name="Tsang J.S."/>
        </authorList>
    </citation>
    <scope>NUCLEOTIDE SEQUENCE [LARGE SCALE GENOMIC DNA]</scope>
    <source>
        <strain evidence="3 4">MBA4</strain>
        <plasmid evidence="4">Plasmid</plasmid>
    </source>
</reference>
<feature type="domain" description="ParB-like N-terminal" evidence="2">
    <location>
        <begin position="10"/>
        <end position="101"/>
    </location>
</feature>
<dbReference type="SMART" id="SM00470">
    <property type="entry name" value="ParB"/>
    <property type="match status" value="1"/>
</dbReference>
<name>A0A0N7JVT9_9BURK</name>
<dbReference type="GO" id="GO:0005694">
    <property type="term" value="C:chromosome"/>
    <property type="evidence" value="ECO:0007669"/>
    <property type="project" value="TreeGrafter"/>
</dbReference>
<protein>
    <submittedName>
        <fullName evidence="3">Transcriptional regulator</fullName>
    </submittedName>
</protein>
<evidence type="ECO:0000313" key="4">
    <source>
        <dbReference type="Proteomes" id="UP000019146"/>
    </source>
</evidence>